<feature type="transmembrane region" description="Helical" evidence="5">
    <location>
        <begin position="24"/>
        <end position="50"/>
    </location>
</feature>
<dbReference type="InterPro" id="IPR044839">
    <property type="entry name" value="NDR1-like"/>
</dbReference>
<evidence type="ECO:0000256" key="1">
    <source>
        <dbReference type="ARBA" id="ARBA00004167"/>
    </source>
</evidence>
<organism evidence="7 8">
    <name type="scientific">Colocasia esculenta</name>
    <name type="common">Wild taro</name>
    <name type="synonym">Arum esculentum</name>
    <dbReference type="NCBI Taxonomy" id="4460"/>
    <lineage>
        <taxon>Eukaryota</taxon>
        <taxon>Viridiplantae</taxon>
        <taxon>Streptophyta</taxon>
        <taxon>Embryophyta</taxon>
        <taxon>Tracheophyta</taxon>
        <taxon>Spermatophyta</taxon>
        <taxon>Magnoliopsida</taxon>
        <taxon>Liliopsida</taxon>
        <taxon>Araceae</taxon>
        <taxon>Aroideae</taxon>
        <taxon>Colocasieae</taxon>
        <taxon>Colocasia</taxon>
    </lineage>
</organism>
<evidence type="ECO:0000256" key="5">
    <source>
        <dbReference type="SAM" id="Phobius"/>
    </source>
</evidence>
<dbReference type="EMBL" id="NMUH01013552">
    <property type="protein sequence ID" value="MQM22660.1"/>
    <property type="molecule type" value="Genomic_DNA"/>
</dbReference>
<dbReference type="GO" id="GO:0005886">
    <property type="term" value="C:plasma membrane"/>
    <property type="evidence" value="ECO:0007669"/>
    <property type="project" value="TreeGrafter"/>
</dbReference>
<keyword evidence="4 5" id="KW-0472">Membrane</keyword>
<proteinExistence type="predicted"/>
<reference evidence="7" key="1">
    <citation type="submission" date="2017-07" db="EMBL/GenBank/DDBJ databases">
        <title>Taro Niue Genome Assembly and Annotation.</title>
        <authorList>
            <person name="Atibalentja N."/>
            <person name="Keating K."/>
            <person name="Fields C.J."/>
        </authorList>
    </citation>
    <scope>NUCLEOTIDE SEQUENCE</scope>
    <source>
        <strain evidence="7">Niue_2</strain>
        <tissue evidence="7">Leaf</tissue>
    </source>
</reference>
<dbReference type="GO" id="GO:0009506">
    <property type="term" value="C:plasmodesma"/>
    <property type="evidence" value="ECO:0007669"/>
    <property type="project" value="TreeGrafter"/>
</dbReference>
<feature type="domain" description="Late embryogenesis abundant protein LEA-2 subgroup" evidence="6">
    <location>
        <begin position="84"/>
        <end position="187"/>
    </location>
</feature>
<evidence type="ECO:0000313" key="8">
    <source>
        <dbReference type="Proteomes" id="UP000652761"/>
    </source>
</evidence>
<gene>
    <name evidence="7" type="ORF">Taro_055716</name>
</gene>
<dbReference type="AlphaFoldDB" id="A0A843XUG4"/>
<dbReference type="Proteomes" id="UP000652761">
    <property type="component" value="Unassembled WGS sequence"/>
</dbReference>
<evidence type="ECO:0000259" key="6">
    <source>
        <dbReference type="Pfam" id="PF03168"/>
    </source>
</evidence>
<keyword evidence="3 5" id="KW-1133">Transmembrane helix</keyword>
<dbReference type="GO" id="GO:0098542">
    <property type="term" value="P:defense response to other organism"/>
    <property type="evidence" value="ECO:0007669"/>
    <property type="project" value="InterPro"/>
</dbReference>
<dbReference type="OrthoDB" id="746161at2759"/>
<accession>A0A843XUG4</accession>
<evidence type="ECO:0000256" key="4">
    <source>
        <dbReference type="ARBA" id="ARBA00023136"/>
    </source>
</evidence>
<dbReference type="Pfam" id="PF03168">
    <property type="entry name" value="LEA_2"/>
    <property type="match status" value="1"/>
</dbReference>
<dbReference type="PANTHER" id="PTHR31415">
    <property type="entry name" value="OS05G0367900 PROTEIN"/>
    <property type="match status" value="1"/>
</dbReference>
<sequence>MAEEGGGGDGKGKGGLAYRPVSGASRACCCGLLAFVFLAGLTALILYLVYRPSKPRFTVIGAAVYELNATSQVPTAISTSMQFTVAIRNPNERSSLILDRLTAYAVYRDQPITPPAPLPPLYQDEDSTVAVSPVLGGPFVPVSPEVAGGLVTDQAYGALGLRLVVMGRIKYKAGPFRSAWTRIFVRCDLLVGLKKGTYGQVPILGATQCSVSS</sequence>
<evidence type="ECO:0000313" key="7">
    <source>
        <dbReference type="EMBL" id="MQM22660.1"/>
    </source>
</evidence>
<name>A0A843XUG4_COLES</name>
<comment type="caution">
    <text evidence="7">The sequence shown here is derived from an EMBL/GenBank/DDBJ whole genome shotgun (WGS) entry which is preliminary data.</text>
</comment>
<keyword evidence="8" id="KW-1185">Reference proteome</keyword>
<evidence type="ECO:0000256" key="2">
    <source>
        <dbReference type="ARBA" id="ARBA00022692"/>
    </source>
</evidence>
<comment type="subcellular location">
    <subcellularLocation>
        <location evidence="1">Membrane</location>
        <topology evidence="1">Single-pass membrane protein</topology>
    </subcellularLocation>
</comment>
<dbReference type="InterPro" id="IPR004864">
    <property type="entry name" value="LEA_2"/>
</dbReference>
<evidence type="ECO:0000256" key="3">
    <source>
        <dbReference type="ARBA" id="ARBA00022989"/>
    </source>
</evidence>
<dbReference type="PANTHER" id="PTHR31415:SF9">
    <property type="entry name" value="OS05G0367900 PROTEIN"/>
    <property type="match status" value="1"/>
</dbReference>
<protein>
    <recommendedName>
        <fullName evidence="6">Late embryogenesis abundant protein LEA-2 subgroup domain-containing protein</fullName>
    </recommendedName>
</protein>
<keyword evidence="2 5" id="KW-0812">Transmembrane</keyword>